<keyword evidence="2" id="KW-1185">Reference proteome</keyword>
<evidence type="ECO:0000313" key="2">
    <source>
        <dbReference type="Proteomes" id="UP000662185"/>
    </source>
</evidence>
<accession>A0A927A1P0</accession>
<gene>
    <name evidence="1" type="ORF">H6G06_09355</name>
</gene>
<sequence>MVFCTFLLKPFAEHTIFDALAIHLGVKYIFALTNSSNCDVIGEIPLISAHLNDMSQKWINKLYKAALDAHTYFVIKLIEEITKRETRLIQTLIKIAHQFEFEQLVYLAKPRISND</sequence>
<evidence type="ECO:0000313" key="1">
    <source>
        <dbReference type="EMBL" id="MBD2293690.1"/>
    </source>
</evidence>
<name>A0A927A1P0_9NOST</name>
<reference evidence="2" key="1">
    <citation type="journal article" date="2020" name="ISME J.">
        <title>Comparative genomics reveals insights into cyanobacterial evolution and habitat adaptation.</title>
        <authorList>
            <person name="Chen M.Y."/>
            <person name="Teng W.K."/>
            <person name="Zhao L."/>
            <person name="Hu C.X."/>
            <person name="Zhou Y.K."/>
            <person name="Han B.P."/>
            <person name="Song L.R."/>
            <person name="Shu W.S."/>
        </authorList>
    </citation>
    <scope>NUCLEOTIDE SEQUENCE [LARGE SCALE GENOMIC DNA]</scope>
    <source>
        <strain evidence="2">FACHB-251</strain>
    </source>
</reference>
<dbReference type="RefSeq" id="WP_190559360.1">
    <property type="nucleotide sequence ID" value="NZ_JACJQU010000004.1"/>
</dbReference>
<protein>
    <submittedName>
        <fullName evidence="1">Uncharacterized protein</fullName>
    </submittedName>
</protein>
<proteinExistence type="predicted"/>
<dbReference type="EMBL" id="JACJQU010000004">
    <property type="protein sequence ID" value="MBD2293690.1"/>
    <property type="molecule type" value="Genomic_DNA"/>
</dbReference>
<dbReference type="AlphaFoldDB" id="A0A927A1P0"/>
<dbReference type="Proteomes" id="UP000662185">
    <property type="component" value="Unassembled WGS sequence"/>
</dbReference>
<organism evidence="1 2">
    <name type="scientific">Anabaena sphaerica FACHB-251</name>
    <dbReference type="NCBI Taxonomy" id="2692883"/>
    <lineage>
        <taxon>Bacteria</taxon>
        <taxon>Bacillati</taxon>
        <taxon>Cyanobacteriota</taxon>
        <taxon>Cyanophyceae</taxon>
        <taxon>Nostocales</taxon>
        <taxon>Nostocaceae</taxon>
        <taxon>Anabaena</taxon>
    </lineage>
</organism>
<comment type="caution">
    <text evidence="1">The sequence shown here is derived from an EMBL/GenBank/DDBJ whole genome shotgun (WGS) entry which is preliminary data.</text>
</comment>